<dbReference type="Proteomes" id="UP000244005">
    <property type="component" value="Unassembled WGS sequence"/>
</dbReference>
<protein>
    <submittedName>
        <fullName evidence="1">Uncharacterized protein</fullName>
    </submittedName>
</protein>
<gene>
    <name evidence="1" type="ORF">MARPO_0169s0003</name>
</gene>
<reference evidence="2" key="1">
    <citation type="journal article" date="2017" name="Cell">
        <title>Insights into land plant evolution garnered from the Marchantia polymorpha genome.</title>
        <authorList>
            <person name="Bowman J.L."/>
            <person name="Kohchi T."/>
            <person name="Yamato K.T."/>
            <person name="Jenkins J."/>
            <person name="Shu S."/>
            <person name="Ishizaki K."/>
            <person name="Yamaoka S."/>
            <person name="Nishihama R."/>
            <person name="Nakamura Y."/>
            <person name="Berger F."/>
            <person name="Adam C."/>
            <person name="Aki S.S."/>
            <person name="Althoff F."/>
            <person name="Araki T."/>
            <person name="Arteaga-Vazquez M.A."/>
            <person name="Balasubrmanian S."/>
            <person name="Barry K."/>
            <person name="Bauer D."/>
            <person name="Boehm C.R."/>
            <person name="Briginshaw L."/>
            <person name="Caballero-Perez J."/>
            <person name="Catarino B."/>
            <person name="Chen F."/>
            <person name="Chiyoda S."/>
            <person name="Chovatia M."/>
            <person name="Davies K.M."/>
            <person name="Delmans M."/>
            <person name="Demura T."/>
            <person name="Dierschke T."/>
            <person name="Dolan L."/>
            <person name="Dorantes-Acosta A.E."/>
            <person name="Eklund D.M."/>
            <person name="Florent S.N."/>
            <person name="Flores-Sandoval E."/>
            <person name="Fujiyama A."/>
            <person name="Fukuzawa H."/>
            <person name="Galik B."/>
            <person name="Grimanelli D."/>
            <person name="Grimwood J."/>
            <person name="Grossniklaus U."/>
            <person name="Hamada T."/>
            <person name="Haseloff J."/>
            <person name="Hetherington A.J."/>
            <person name="Higo A."/>
            <person name="Hirakawa Y."/>
            <person name="Hundley H.N."/>
            <person name="Ikeda Y."/>
            <person name="Inoue K."/>
            <person name="Inoue S.I."/>
            <person name="Ishida S."/>
            <person name="Jia Q."/>
            <person name="Kakita M."/>
            <person name="Kanazawa T."/>
            <person name="Kawai Y."/>
            <person name="Kawashima T."/>
            <person name="Kennedy M."/>
            <person name="Kinose K."/>
            <person name="Kinoshita T."/>
            <person name="Kohara Y."/>
            <person name="Koide E."/>
            <person name="Komatsu K."/>
            <person name="Kopischke S."/>
            <person name="Kubo M."/>
            <person name="Kyozuka J."/>
            <person name="Lagercrantz U."/>
            <person name="Lin S.S."/>
            <person name="Lindquist E."/>
            <person name="Lipzen A.M."/>
            <person name="Lu C.W."/>
            <person name="De Luna E."/>
            <person name="Martienssen R.A."/>
            <person name="Minamino N."/>
            <person name="Mizutani M."/>
            <person name="Mizutani M."/>
            <person name="Mochizuki N."/>
            <person name="Monte I."/>
            <person name="Mosher R."/>
            <person name="Nagasaki H."/>
            <person name="Nakagami H."/>
            <person name="Naramoto S."/>
            <person name="Nishitani K."/>
            <person name="Ohtani M."/>
            <person name="Okamoto T."/>
            <person name="Okumura M."/>
            <person name="Phillips J."/>
            <person name="Pollak B."/>
            <person name="Reinders A."/>
            <person name="Rovekamp M."/>
            <person name="Sano R."/>
            <person name="Sawa S."/>
            <person name="Schmid M.W."/>
            <person name="Shirakawa M."/>
            <person name="Solano R."/>
            <person name="Spunde A."/>
            <person name="Suetsugu N."/>
            <person name="Sugano S."/>
            <person name="Sugiyama A."/>
            <person name="Sun R."/>
            <person name="Suzuki Y."/>
            <person name="Takenaka M."/>
            <person name="Takezawa D."/>
            <person name="Tomogane H."/>
            <person name="Tsuzuki M."/>
            <person name="Ueda T."/>
            <person name="Umeda M."/>
            <person name="Ward J.M."/>
            <person name="Watanabe Y."/>
            <person name="Yazaki K."/>
            <person name="Yokoyama R."/>
            <person name="Yoshitake Y."/>
            <person name="Yotsui I."/>
            <person name="Zachgo S."/>
            <person name="Schmutz J."/>
        </authorList>
    </citation>
    <scope>NUCLEOTIDE SEQUENCE [LARGE SCALE GENOMIC DNA]</scope>
    <source>
        <strain evidence="2">Tak-1</strain>
    </source>
</reference>
<keyword evidence="2" id="KW-1185">Reference proteome</keyword>
<name>A0A2R6W312_MARPO</name>
<organism evidence="1 2">
    <name type="scientific">Marchantia polymorpha</name>
    <name type="common">Common liverwort</name>
    <name type="synonym">Marchantia aquatica</name>
    <dbReference type="NCBI Taxonomy" id="3197"/>
    <lineage>
        <taxon>Eukaryota</taxon>
        <taxon>Viridiplantae</taxon>
        <taxon>Streptophyta</taxon>
        <taxon>Embryophyta</taxon>
        <taxon>Marchantiophyta</taxon>
        <taxon>Marchantiopsida</taxon>
        <taxon>Marchantiidae</taxon>
        <taxon>Marchantiales</taxon>
        <taxon>Marchantiaceae</taxon>
        <taxon>Marchantia</taxon>
    </lineage>
</organism>
<dbReference type="EMBL" id="KZ772839">
    <property type="protein sequence ID" value="PTQ28238.1"/>
    <property type="molecule type" value="Genomic_DNA"/>
</dbReference>
<proteinExistence type="predicted"/>
<evidence type="ECO:0000313" key="1">
    <source>
        <dbReference type="EMBL" id="PTQ28238.1"/>
    </source>
</evidence>
<dbReference type="AlphaFoldDB" id="A0A2R6W312"/>
<evidence type="ECO:0000313" key="2">
    <source>
        <dbReference type="Proteomes" id="UP000244005"/>
    </source>
</evidence>
<sequence length="86" mass="9819">MLLQHMIKDSISFPSVRLEADTLHHILDGAPILSYKPQYVRYSEEPVRVGKAHGLVQREPRRQQAVHREFPTLELAGNIQSGAYAR</sequence>
<dbReference type="Gramene" id="Mp4g19410.1">
    <property type="protein sequence ID" value="Mp4g19410.1.cds1"/>
    <property type="gene ID" value="Mp4g19410"/>
</dbReference>
<accession>A0A2R6W312</accession>